<keyword evidence="7" id="KW-0869">Chloride channel</keyword>
<dbReference type="PROSITE" id="PS51371">
    <property type="entry name" value="CBS"/>
    <property type="match status" value="2"/>
</dbReference>
<dbReference type="eggNOG" id="COG0517">
    <property type="taxonomic scope" value="Bacteria"/>
</dbReference>
<dbReference type="InterPro" id="IPR014743">
    <property type="entry name" value="Cl-channel_core"/>
</dbReference>
<evidence type="ECO:0000256" key="5">
    <source>
        <dbReference type="ARBA" id="ARBA00023065"/>
    </source>
</evidence>
<keyword evidence="3 11" id="KW-0812">Transmembrane</keyword>
<feature type="transmembrane region" description="Helical" evidence="11">
    <location>
        <begin position="20"/>
        <end position="45"/>
    </location>
</feature>
<feature type="transmembrane region" description="Helical" evidence="11">
    <location>
        <begin position="198"/>
        <end position="216"/>
    </location>
</feature>
<keyword evidence="8" id="KW-0868">Chloride</keyword>
<sequence length="588" mass="63332">MAPDRSEPLFLKLRRPNIRFLFLAIIIGGLAGYGAVLFKLILKYMQWVFYRNTGDWLTFAATVPLWMKIAMPVAGGLVVGLVVSFFASEAKGHGVPEVMQAIALRGGRIRKRVAAAKIFASAVTIGSGGSVGREGPMVQIGASIGSSVGQIFKIPRVHMKTMVGCGAAAGIAATFNAPIAGVLFALEIIIGDFGVMQFSPVVLSSVMATAISRYYFGDFPHFNIPAYSIVSLWEYLFYPVLGVITGLVALSFTNTLYWLEDRFDALPVPDWSKPALGGVVLGGIFAVWPQVFGVGYGAMNAALIDQTPFQLMFVLIFVKIAASSVTLGSGGSGGIFAPSLFMGCMTGGAFGHVVHWLLPAYTATPGAYALVAMGGLVAGTTYAPITAILIIFEMTSDYSIILPLMLTCITATVMNSTIQRASIYTTKLLRRGIDIEAGRERHLLSHMLVKEVMVRDFVTIPRTMTLTSIIWTFKTQNAPYLHVVDEEDRLTGIISFRDLRAVLNEEGLGDLLIAEDLATKNPVTVTTDDTLQDALDRITDRGVSQLPVLSTGREPRLVGTLTELAIDAAYNSATVKAEIAEDEERMAS</sequence>
<evidence type="ECO:0000256" key="10">
    <source>
        <dbReference type="PROSITE-ProRule" id="PRU00703"/>
    </source>
</evidence>
<feature type="domain" description="CBS" evidence="12">
    <location>
        <begin position="518"/>
        <end position="578"/>
    </location>
</feature>
<keyword evidence="2" id="KW-0813">Transport</keyword>
<dbReference type="InterPro" id="IPR000644">
    <property type="entry name" value="CBS_dom"/>
</dbReference>
<name>F0JCR2_9BACT</name>
<evidence type="ECO:0000256" key="11">
    <source>
        <dbReference type="SAM" id="Phobius"/>
    </source>
</evidence>
<dbReference type="InterPro" id="IPR050368">
    <property type="entry name" value="ClC-type_chloride_channel"/>
</dbReference>
<reference evidence="13 14" key="1">
    <citation type="journal article" date="2011" name="J. Bacteriol.">
        <title>Genome sequence of the mercury-methylating strain Desulfovibrio desulfuricans ND132.</title>
        <authorList>
            <person name="Brown S.D."/>
            <person name="Gilmour C.C."/>
            <person name="Kucken A.M."/>
            <person name="Wall J.D."/>
            <person name="Elias D.A."/>
            <person name="Brandt C.C."/>
            <person name="Podar M."/>
            <person name="Chertkov O."/>
            <person name="Held B."/>
            <person name="Bruce D.C."/>
            <person name="Detter J.C."/>
            <person name="Tapia R."/>
            <person name="Han C.S."/>
            <person name="Goodwin L.A."/>
            <person name="Cheng J.F."/>
            <person name="Pitluck S."/>
            <person name="Woyke T."/>
            <person name="Mikhailova N."/>
            <person name="Ivanova N.N."/>
            <person name="Han J."/>
            <person name="Lucas S."/>
            <person name="Lapidus A.L."/>
            <person name="Land M.L."/>
            <person name="Hauser L.J."/>
            <person name="Palumbo A.V."/>
        </authorList>
    </citation>
    <scope>NUCLEOTIDE SEQUENCE [LARGE SCALE GENOMIC DNA]</scope>
    <source>
        <strain evidence="13 14">ND132</strain>
    </source>
</reference>
<keyword evidence="4 11" id="KW-1133">Transmembrane helix</keyword>
<dbReference type="GO" id="GO:0034707">
    <property type="term" value="C:chloride channel complex"/>
    <property type="evidence" value="ECO:0007669"/>
    <property type="project" value="UniProtKB-KW"/>
</dbReference>
<dbReference type="InterPro" id="IPR001807">
    <property type="entry name" value="ClC"/>
</dbReference>
<keyword evidence="9" id="KW-0407">Ion channel</keyword>
<evidence type="ECO:0000256" key="2">
    <source>
        <dbReference type="ARBA" id="ARBA00022448"/>
    </source>
</evidence>
<gene>
    <name evidence="13" type="ORF">DND132_0022</name>
</gene>
<evidence type="ECO:0000256" key="7">
    <source>
        <dbReference type="ARBA" id="ARBA00023173"/>
    </source>
</evidence>
<dbReference type="Gene3D" id="1.10.3080.10">
    <property type="entry name" value="Clc chloride channel"/>
    <property type="match status" value="1"/>
</dbReference>
<dbReference type="Proteomes" id="UP000007845">
    <property type="component" value="Chromosome"/>
</dbReference>
<comment type="subcellular location">
    <subcellularLocation>
        <location evidence="1">Membrane</location>
        <topology evidence="1">Multi-pass membrane protein</topology>
    </subcellularLocation>
</comment>
<proteinExistence type="predicted"/>
<evidence type="ECO:0000256" key="9">
    <source>
        <dbReference type="ARBA" id="ARBA00023303"/>
    </source>
</evidence>
<feature type="transmembrane region" description="Helical" evidence="11">
    <location>
        <begin position="236"/>
        <end position="259"/>
    </location>
</feature>
<feature type="transmembrane region" description="Helical" evidence="11">
    <location>
        <begin position="335"/>
        <end position="358"/>
    </location>
</feature>
<feature type="transmembrane region" description="Helical" evidence="11">
    <location>
        <begin position="398"/>
        <end position="418"/>
    </location>
</feature>
<evidence type="ECO:0000256" key="8">
    <source>
        <dbReference type="ARBA" id="ARBA00023214"/>
    </source>
</evidence>
<protein>
    <submittedName>
        <fullName evidence="13">Cl-channel voltage-gated family protein</fullName>
    </submittedName>
</protein>
<dbReference type="PRINTS" id="PR00762">
    <property type="entry name" value="CLCHANNEL"/>
</dbReference>
<keyword evidence="14" id="KW-1185">Reference proteome</keyword>
<evidence type="ECO:0000256" key="4">
    <source>
        <dbReference type="ARBA" id="ARBA00022989"/>
    </source>
</evidence>
<feature type="transmembrane region" description="Helical" evidence="11">
    <location>
        <begin position="370"/>
        <end position="392"/>
    </location>
</feature>
<evidence type="ECO:0000256" key="6">
    <source>
        <dbReference type="ARBA" id="ARBA00023136"/>
    </source>
</evidence>
<feature type="domain" description="CBS" evidence="12">
    <location>
        <begin position="453"/>
        <end position="511"/>
    </location>
</feature>
<dbReference type="Pfam" id="PF00571">
    <property type="entry name" value="CBS"/>
    <property type="match status" value="2"/>
</dbReference>
<evidence type="ECO:0000313" key="13">
    <source>
        <dbReference type="EMBL" id="EGB13240.1"/>
    </source>
</evidence>
<dbReference type="HOGENOM" id="CLU_015263_5_1_7"/>
<dbReference type="InterPro" id="IPR046342">
    <property type="entry name" value="CBS_dom_sf"/>
</dbReference>
<dbReference type="FunFam" id="1.10.3080.10:FF:000018">
    <property type="entry name" value="Chloride transporter, ClC family"/>
    <property type="match status" value="1"/>
</dbReference>
<evidence type="ECO:0000259" key="12">
    <source>
        <dbReference type="PROSITE" id="PS51371"/>
    </source>
</evidence>
<accession>F0JCR2</accession>
<feature type="transmembrane region" description="Helical" evidence="11">
    <location>
        <begin position="162"/>
        <end position="186"/>
    </location>
</feature>
<dbReference type="SUPFAM" id="SSF54631">
    <property type="entry name" value="CBS-domain pair"/>
    <property type="match status" value="1"/>
</dbReference>
<feature type="transmembrane region" description="Helical" evidence="11">
    <location>
        <begin position="65"/>
        <end position="87"/>
    </location>
</feature>
<keyword evidence="5" id="KW-0406">Ion transport</keyword>
<evidence type="ECO:0000256" key="3">
    <source>
        <dbReference type="ARBA" id="ARBA00022692"/>
    </source>
</evidence>
<feature type="transmembrane region" description="Helical" evidence="11">
    <location>
        <begin position="279"/>
        <end position="299"/>
    </location>
</feature>
<dbReference type="EMBL" id="CP003220">
    <property type="protein sequence ID" value="EGB13240.1"/>
    <property type="molecule type" value="Genomic_DNA"/>
</dbReference>
<dbReference type="SUPFAM" id="SSF81340">
    <property type="entry name" value="Clc chloride channel"/>
    <property type="match status" value="1"/>
</dbReference>
<keyword evidence="10" id="KW-0129">CBS domain</keyword>
<dbReference type="CDD" id="cd00400">
    <property type="entry name" value="Voltage_gated_ClC"/>
    <property type="match status" value="1"/>
</dbReference>
<keyword evidence="6 11" id="KW-0472">Membrane</keyword>
<dbReference type="GO" id="GO:0005254">
    <property type="term" value="F:chloride channel activity"/>
    <property type="evidence" value="ECO:0007669"/>
    <property type="project" value="UniProtKB-KW"/>
</dbReference>
<dbReference type="Pfam" id="PF00654">
    <property type="entry name" value="Voltage_CLC"/>
    <property type="match status" value="1"/>
</dbReference>
<dbReference type="Gene3D" id="3.10.580.10">
    <property type="entry name" value="CBS-domain"/>
    <property type="match status" value="1"/>
</dbReference>
<dbReference type="SMART" id="SM00116">
    <property type="entry name" value="CBS"/>
    <property type="match status" value="2"/>
</dbReference>
<dbReference type="RefSeq" id="WP_014320668.1">
    <property type="nucleotide sequence ID" value="NC_016803.1"/>
</dbReference>
<evidence type="ECO:0000256" key="1">
    <source>
        <dbReference type="ARBA" id="ARBA00004141"/>
    </source>
</evidence>
<evidence type="ECO:0000313" key="14">
    <source>
        <dbReference type="Proteomes" id="UP000007845"/>
    </source>
</evidence>
<dbReference type="OrthoDB" id="9767361at2"/>
<feature type="transmembrane region" description="Helical" evidence="11">
    <location>
        <begin position="311"/>
        <end position="329"/>
    </location>
</feature>
<dbReference type="KEGG" id="ddn:DND132_0022"/>
<dbReference type="PANTHER" id="PTHR43427:SF6">
    <property type="entry name" value="CHLORIDE CHANNEL PROTEIN CLC-E"/>
    <property type="match status" value="1"/>
</dbReference>
<organism evidence="13 14">
    <name type="scientific">Pseudodesulfovibrio mercurii</name>
    <dbReference type="NCBI Taxonomy" id="641491"/>
    <lineage>
        <taxon>Bacteria</taxon>
        <taxon>Pseudomonadati</taxon>
        <taxon>Thermodesulfobacteriota</taxon>
        <taxon>Desulfovibrionia</taxon>
        <taxon>Desulfovibrionales</taxon>
        <taxon>Desulfovibrionaceae</taxon>
    </lineage>
</organism>
<dbReference type="eggNOG" id="COG0038">
    <property type="taxonomic scope" value="Bacteria"/>
</dbReference>
<dbReference type="AlphaFoldDB" id="F0JCR2"/>
<dbReference type="STRING" id="641491.DND132_0022"/>
<dbReference type="PANTHER" id="PTHR43427">
    <property type="entry name" value="CHLORIDE CHANNEL PROTEIN CLC-E"/>
    <property type="match status" value="1"/>
</dbReference>